<protein>
    <recommendedName>
        <fullName evidence="4">Thioesterase domain-containing protein</fullName>
    </recommendedName>
</protein>
<evidence type="ECO:0000256" key="3">
    <source>
        <dbReference type="SAM" id="MobiDB-lite"/>
    </source>
</evidence>
<evidence type="ECO:0000259" key="4">
    <source>
        <dbReference type="Pfam" id="PF03061"/>
    </source>
</evidence>
<dbReference type="InterPro" id="IPR006683">
    <property type="entry name" value="Thioestr_dom"/>
</dbReference>
<dbReference type="EMBL" id="ML170186">
    <property type="protein sequence ID" value="TDL20676.1"/>
    <property type="molecule type" value="Genomic_DNA"/>
</dbReference>
<dbReference type="PANTHER" id="PTHR21660">
    <property type="entry name" value="THIOESTERASE SUPERFAMILY MEMBER-RELATED"/>
    <property type="match status" value="1"/>
</dbReference>
<evidence type="ECO:0000313" key="5">
    <source>
        <dbReference type="EMBL" id="TDL20676.1"/>
    </source>
</evidence>
<feature type="region of interest" description="Disordered" evidence="3">
    <location>
        <begin position="1"/>
        <end position="21"/>
    </location>
</feature>
<dbReference type="InterPro" id="IPR029069">
    <property type="entry name" value="HotDog_dom_sf"/>
</dbReference>
<organism evidence="5 6">
    <name type="scientific">Rickenella mellea</name>
    <dbReference type="NCBI Taxonomy" id="50990"/>
    <lineage>
        <taxon>Eukaryota</taxon>
        <taxon>Fungi</taxon>
        <taxon>Dikarya</taxon>
        <taxon>Basidiomycota</taxon>
        <taxon>Agaricomycotina</taxon>
        <taxon>Agaricomycetes</taxon>
        <taxon>Hymenochaetales</taxon>
        <taxon>Rickenellaceae</taxon>
        <taxon>Rickenella</taxon>
    </lineage>
</organism>
<dbReference type="Pfam" id="PF03061">
    <property type="entry name" value="4HBT"/>
    <property type="match status" value="1"/>
</dbReference>
<dbReference type="CDD" id="cd03443">
    <property type="entry name" value="PaaI_thioesterase"/>
    <property type="match status" value="1"/>
</dbReference>
<evidence type="ECO:0000313" key="6">
    <source>
        <dbReference type="Proteomes" id="UP000294933"/>
    </source>
</evidence>
<gene>
    <name evidence="5" type="ORF">BD410DRAFT_790638</name>
</gene>
<dbReference type="VEuPathDB" id="FungiDB:BD410DRAFT_790638"/>
<dbReference type="Gene3D" id="3.10.129.10">
    <property type="entry name" value="Hotdog Thioesterase"/>
    <property type="match status" value="1"/>
</dbReference>
<dbReference type="GO" id="GO:0047617">
    <property type="term" value="F:fatty acyl-CoA hydrolase activity"/>
    <property type="evidence" value="ECO:0007669"/>
    <property type="project" value="InterPro"/>
</dbReference>
<dbReference type="AlphaFoldDB" id="A0A4Y7Q066"/>
<dbReference type="Proteomes" id="UP000294933">
    <property type="component" value="Unassembled WGS sequence"/>
</dbReference>
<sequence>MTKNPTSEGSASTSNDTIPSDATTAVQHPKVWIDPISLPTSGDVAGIAGNASSLIKQLTLNTFAAYGVGDEESFGHVVGKAVKFTEITVDVDEGNTTKAKAMTVAEVVVDKKMANGANMMHGGCIAYLIDNCCSTPLVALGLSVKRNGVGVTQALNIIYHSPAAIGTCLRITSTSMALGGRSMTSRCEIHEKATGRLVASAFLNKMQPSKL</sequence>
<reference evidence="5 6" key="1">
    <citation type="submission" date="2018-06" db="EMBL/GenBank/DDBJ databases">
        <title>A transcriptomic atlas of mushroom development highlights an independent origin of complex multicellularity.</title>
        <authorList>
            <consortium name="DOE Joint Genome Institute"/>
            <person name="Krizsan K."/>
            <person name="Almasi E."/>
            <person name="Merenyi Z."/>
            <person name="Sahu N."/>
            <person name="Viragh M."/>
            <person name="Koszo T."/>
            <person name="Mondo S."/>
            <person name="Kiss B."/>
            <person name="Balint B."/>
            <person name="Kues U."/>
            <person name="Barry K."/>
            <person name="Hegedus J.C."/>
            <person name="Henrissat B."/>
            <person name="Johnson J."/>
            <person name="Lipzen A."/>
            <person name="Ohm R."/>
            <person name="Nagy I."/>
            <person name="Pangilinan J."/>
            <person name="Yan J."/>
            <person name="Xiong Y."/>
            <person name="Grigoriev I.V."/>
            <person name="Hibbett D.S."/>
            <person name="Nagy L.G."/>
        </authorList>
    </citation>
    <scope>NUCLEOTIDE SEQUENCE [LARGE SCALE GENOMIC DNA]</scope>
    <source>
        <strain evidence="5 6">SZMC22713</strain>
    </source>
</reference>
<evidence type="ECO:0000256" key="1">
    <source>
        <dbReference type="ARBA" id="ARBA00008324"/>
    </source>
</evidence>
<proteinExistence type="inferred from homology"/>
<name>A0A4Y7Q066_9AGAM</name>
<keyword evidence="6" id="KW-1185">Reference proteome</keyword>
<dbReference type="SUPFAM" id="SSF54637">
    <property type="entry name" value="Thioesterase/thiol ester dehydrase-isomerase"/>
    <property type="match status" value="1"/>
</dbReference>
<accession>A0A4Y7Q066</accession>
<dbReference type="InterPro" id="IPR039298">
    <property type="entry name" value="ACOT13"/>
</dbReference>
<feature type="domain" description="Thioesterase" evidence="4">
    <location>
        <begin position="118"/>
        <end position="192"/>
    </location>
</feature>
<evidence type="ECO:0000256" key="2">
    <source>
        <dbReference type="ARBA" id="ARBA00022801"/>
    </source>
</evidence>
<dbReference type="OrthoDB" id="2831072at2759"/>
<dbReference type="PANTHER" id="PTHR21660:SF1">
    <property type="entry name" value="ACYL-COENZYME A THIOESTERASE 13"/>
    <property type="match status" value="1"/>
</dbReference>
<comment type="similarity">
    <text evidence="1">Belongs to the thioesterase PaaI family.</text>
</comment>
<keyword evidence="2" id="KW-0378">Hydrolase</keyword>
<dbReference type="STRING" id="50990.A0A4Y7Q066"/>